<evidence type="ECO:0000256" key="2">
    <source>
        <dbReference type="SAM" id="Phobius"/>
    </source>
</evidence>
<dbReference type="EMBL" id="CP120997">
    <property type="protein sequence ID" value="WLQ37813.1"/>
    <property type="molecule type" value="Genomic_DNA"/>
</dbReference>
<keyword evidence="2" id="KW-0472">Membrane</keyword>
<dbReference type="Gene3D" id="2.60.120.260">
    <property type="entry name" value="Galactose-binding domain-like"/>
    <property type="match status" value="1"/>
</dbReference>
<dbReference type="SUPFAM" id="SSF49785">
    <property type="entry name" value="Galactose-binding domain-like"/>
    <property type="match status" value="1"/>
</dbReference>
<accession>A0ABY9HV02</accession>
<dbReference type="Pfam" id="PF25302">
    <property type="entry name" value="NADase_transloc"/>
    <property type="match status" value="1"/>
</dbReference>
<dbReference type="InterPro" id="IPR057561">
    <property type="entry name" value="NADase_transloc"/>
</dbReference>
<evidence type="ECO:0000313" key="4">
    <source>
        <dbReference type="EMBL" id="WLQ37813.1"/>
    </source>
</evidence>
<dbReference type="NCBIfam" id="NF047619">
    <property type="entry name" value="NADase_discoid"/>
    <property type="match status" value="1"/>
</dbReference>
<feature type="domain" description="NAD glycohydrolase translocation F5/8 type C" evidence="3">
    <location>
        <begin position="148"/>
        <end position="266"/>
    </location>
</feature>
<organism evidence="4 5">
    <name type="scientific">Streptomyces castrisilvae</name>
    <dbReference type="NCBI Taxonomy" id="3033811"/>
    <lineage>
        <taxon>Bacteria</taxon>
        <taxon>Bacillati</taxon>
        <taxon>Actinomycetota</taxon>
        <taxon>Actinomycetes</taxon>
        <taxon>Kitasatosporales</taxon>
        <taxon>Streptomycetaceae</taxon>
        <taxon>Streptomyces</taxon>
    </lineage>
</organism>
<evidence type="ECO:0000259" key="3">
    <source>
        <dbReference type="Pfam" id="PF25302"/>
    </source>
</evidence>
<reference evidence="4 5" key="1">
    <citation type="submission" date="2023-03" db="EMBL/GenBank/DDBJ databases">
        <title>Isolation and description of six Streptomyces strains from soil environments, able to metabolize different microbial glucans.</title>
        <authorList>
            <person name="Widen T."/>
            <person name="Larsbrink J."/>
        </authorList>
    </citation>
    <scope>NUCLEOTIDE SEQUENCE [LARGE SCALE GENOMIC DNA]</scope>
    <source>
        <strain evidence="4 5">Mut1</strain>
    </source>
</reference>
<keyword evidence="2" id="KW-0812">Transmembrane</keyword>
<protein>
    <recommendedName>
        <fullName evidence="3">NAD glycohydrolase translocation F5/8 type C domain-containing protein</fullName>
    </recommendedName>
</protein>
<sequence length="271" mass="28786">MPGPAAWTPDQEPTTPAPPDPAPRAAGEPVVCPGCGTRNAPERTLCVRCALLLDPGAPPAVRPPWWRRIFHRGPARSHSAGARPRRRRSLPRLGVPLALLVVLAGVWFALPHLSGLLGLAKEETGAPESLPPSACHGSSAAPGHAAGAAFDGFNNRYWAPKDPGDGQGEYLECDFDQPVRLTKMVVFSGTSARKDEFLTQARPAGITAELTAKDGSTSTHTIRPADQAGQQTFDVRGSQTVRVRLTLDSAFGTGKGRRVAVAEVEFFGHRS</sequence>
<gene>
    <name evidence="4" type="ORF">P8A18_32170</name>
</gene>
<evidence type="ECO:0000313" key="5">
    <source>
        <dbReference type="Proteomes" id="UP001239522"/>
    </source>
</evidence>
<keyword evidence="2" id="KW-1133">Transmembrane helix</keyword>
<name>A0ABY9HV02_9ACTN</name>
<feature type="transmembrane region" description="Helical" evidence="2">
    <location>
        <begin position="93"/>
        <end position="110"/>
    </location>
</feature>
<keyword evidence="5" id="KW-1185">Reference proteome</keyword>
<dbReference type="Proteomes" id="UP001239522">
    <property type="component" value="Chromosome"/>
</dbReference>
<proteinExistence type="predicted"/>
<feature type="region of interest" description="Disordered" evidence="1">
    <location>
        <begin position="1"/>
        <end position="28"/>
    </location>
</feature>
<dbReference type="InterPro" id="IPR008979">
    <property type="entry name" value="Galactose-bd-like_sf"/>
</dbReference>
<evidence type="ECO:0000256" key="1">
    <source>
        <dbReference type="SAM" id="MobiDB-lite"/>
    </source>
</evidence>
<dbReference type="RefSeq" id="WP_306060298.1">
    <property type="nucleotide sequence ID" value="NZ_CP120997.1"/>
</dbReference>